<organism evidence="1 2">
    <name type="scientific">Erwinia phage KEY</name>
    <dbReference type="NCBI Taxonomy" id="2821255"/>
    <lineage>
        <taxon>Viruses</taxon>
        <taxon>Duplodnaviria</taxon>
        <taxon>Heunggongvirae</taxon>
        <taxon>Uroviricota</taxon>
        <taxon>Caudoviricetes</taxon>
        <taxon>Demerecviridae</taxon>
        <taxon>Keyvirus</taxon>
        <taxon>Keyvirus key</taxon>
    </lineage>
</organism>
<evidence type="ECO:0000313" key="2">
    <source>
        <dbReference type="Proteomes" id="UP001215551"/>
    </source>
</evidence>
<reference evidence="2" key="1">
    <citation type="journal article" date="2023" name="Virus Res">
        <title>Broad-host-range lytic Erwinia phage Key with exopolysaccharide degrading activity.</title>
        <authorList>
            <person name="Zlatohurska M."/>
            <person name="Gorb T."/>
            <person name="Romaniuk L."/>
            <person name="Shenderovska N."/>
            <person name="Faidiuk Y."/>
            <person name="Zhuminska G."/>
            <person name="Hubar Y."/>
            <person name="Hubar O."/>
            <person name="Kropinski A.M."/>
            <person name="Kushkina A."/>
            <person name="Tovkach F."/>
        </authorList>
    </citation>
    <scope>NUCLEOTIDE SEQUENCE [LARGE SCALE GENOMIC DNA]</scope>
</reference>
<protein>
    <submittedName>
        <fullName evidence="1">Uncharacterized protein</fullName>
    </submittedName>
</protein>
<accession>A0A9Y1EQE6</accession>
<dbReference type="EMBL" id="MZ616364">
    <property type="protein sequence ID" value="QYC51592.1"/>
    <property type="molecule type" value="Genomic_DNA"/>
</dbReference>
<dbReference type="Proteomes" id="UP001215551">
    <property type="component" value="Segment"/>
</dbReference>
<proteinExistence type="predicted"/>
<keyword evidence="2" id="KW-1185">Reference proteome</keyword>
<name>A0A9Y1EQE6_9CAUD</name>
<gene>
    <name evidence="1" type="ORF">key_101</name>
</gene>
<sequence length="65" mass="7474">MVIFEFVENREAIPGRKLRVLVIGETYRAYEQTDGSVVLNDEKAGFTFHPAGSYEDFRAKFEILC</sequence>
<evidence type="ECO:0000313" key="1">
    <source>
        <dbReference type="EMBL" id="QYC51592.1"/>
    </source>
</evidence>